<dbReference type="EMBL" id="FNBG01000004">
    <property type="protein sequence ID" value="SDE99750.1"/>
    <property type="molecule type" value="Genomic_DNA"/>
</dbReference>
<dbReference type="Proteomes" id="UP000198972">
    <property type="component" value="Unassembled WGS sequence"/>
</dbReference>
<accession>A0A1G7HGY2</accession>
<reference evidence="1 2" key="1">
    <citation type="submission" date="2016-10" db="EMBL/GenBank/DDBJ databases">
        <authorList>
            <person name="de Groot N.N."/>
        </authorList>
    </citation>
    <scope>NUCLEOTIDE SEQUENCE [LARGE SCALE GENOMIC DNA]</scope>
    <source>
        <strain evidence="1 2">DSM 28129</strain>
    </source>
</reference>
<dbReference type="RefSeq" id="WP_091227581.1">
    <property type="nucleotide sequence ID" value="NZ_FNBG01000004.1"/>
</dbReference>
<evidence type="ECO:0000313" key="2">
    <source>
        <dbReference type="Proteomes" id="UP000198972"/>
    </source>
</evidence>
<sequence>MIDARTSPLVVDLTNYYNNKGVSWASLEIWASLEHSGLSLPGECLPNDEIVKCVQVPFYFPKTNMVNHDHIICEGQTITLDKVDQEYSYLYFLGFSTWGDYKEIVTLIYDDFEEKSMIGLSFMNRLHWDEKLVFLEEEIGITIPNCIDGNHNPLMISTGIWVNKISLSRHKLRKIELSDNPYMHIFAMTLI</sequence>
<dbReference type="OrthoDB" id="2630463at2"/>
<gene>
    <name evidence="1" type="ORF">SAMN04488542_104165</name>
</gene>
<dbReference type="STRING" id="670482.SAMN04488542_104165"/>
<protein>
    <submittedName>
        <fullName evidence="1">Uncharacterized protein</fullName>
    </submittedName>
</protein>
<name>A0A1G7HGY2_9BACL</name>
<keyword evidence="2" id="KW-1185">Reference proteome</keyword>
<organism evidence="1 2">
    <name type="scientific">Fontibacillus panacisegetis</name>
    <dbReference type="NCBI Taxonomy" id="670482"/>
    <lineage>
        <taxon>Bacteria</taxon>
        <taxon>Bacillati</taxon>
        <taxon>Bacillota</taxon>
        <taxon>Bacilli</taxon>
        <taxon>Bacillales</taxon>
        <taxon>Paenibacillaceae</taxon>
        <taxon>Fontibacillus</taxon>
    </lineage>
</organism>
<evidence type="ECO:0000313" key="1">
    <source>
        <dbReference type="EMBL" id="SDE99750.1"/>
    </source>
</evidence>
<proteinExistence type="predicted"/>
<dbReference type="AlphaFoldDB" id="A0A1G7HGY2"/>